<evidence type="ECO:0000313" key="16">
    <source>
        <dbReference type="EMBL" id="KAF4634056.1"/>
    </source>
</evidence>
<dbReference type="PANTHER" id="PTHR46515">
    <property type="entry name" value="TATA ELEMENT MODULATORY FACTOR TMF1"/>
    <property type="match status" value="1"/>
</dbReference>
<dbReference type="GO" id="GO:0046872">
    <property type="term" value="F:metal ion binding"/>
    <property type="evidence" value="ECO:0007669"/>
    <property type="project" value="UniProtKB-KW"/>
</dbReference>
<gene>
    <name evidence="16" type="ORF">G7Y89_g4060</name>
</gene>
<feature type="region of interest" description="Disordered" evidence="13">
    <location>
        <begin position="341"/>
        <end position="551"/>
    </location>
</feature>
<feature type="transmembrane region" description="Helical" evidence="14">
    <location>
        <begin position="126"/>
        <end position="145"/>
    </location>
</feature>
<keyword evidence="8 12" id="KW-0175">Coiled coil</keyword>
<keyword evidence="9 14" id="KW-0472">Membrane</keyword>
<evidence type="ECO:0000256" key="4">
    <source>
        <dbReference type="ARBA" id="ARBA00022692"/>
    </source>
</evidence>
<comment type="similarity">
    <text evidence="3">Belongs to the alkaline ceramidase family.</text>
</comment>
<dbReference type="PANTHER" id="PTHR46515:SF1">
    <property type="entry name" value="TATA ELEMENT MODULATORY FACTOR"/>
    <property type="match status" value="1"/>
</dbReference>
<feature type="compositionally biased region" description="Basic and acidic residues" evidence="13">
    <location>
        <begin position="474"/>
        <end position="483"/>
    </location>
</feature>
<evidence type="ECO:0000256" key="13">
    <source>
        <dbReference type="SAM" id="MobiDB-lite"/>
    </source>
</evidence>
<feature type="compositionally biased region" description="Low complexity" evidence="13">
    <location>
        <begin position="595"/>
        <end position="604"/>
    </location>
</feature>
<dbReference type="GO" id="GO:0016020">
    <property type="term" value="C:membrane"/>
    <property type="evidence" value="ECO:0007669"/>
    <property type="project" value="UniProtKB-SubCell"/>
</dbReference>
<feature type="compositionally biased region" description="Basic and acidic residues" evidence="13">
    <location>
        <begin position="376"/>
        <end position="385"/>
    </location>
</feature>
<dbReference type="AlphaFoldDB" id="A0A8H4RS48"/>
<evidence type="ECO:0000256" key="12">
    <source>
        <dbReference type="SAM" id="Coils"/>
    </source>
</evidence>
<keyword evidence="11" id="KW-0862">Zinc</keyword>
<dbReference type="GO" id="GO:0006672">
    <property type="term" value="P:ceramide metabolic process"/>
    <property type="evidence" value="ECO:0007669"/>
    <property type="project" value="InterPro"/>
</dbReference>
<evidence type="ECO:0000256" key="11">
    <source>
        <dbReference type="PIRSR" id="PIRSR608901-2"/>
    </source>
</evidence>
<organism evidence="16 17">
    <name type="scientific">Cudoniella acicularis</name>
    <dbReference type="NCBI Taxonomy" id="354080"/>
    <lineage>
        <taxon>Eukaryota</taxon>
        <taxon>Fungi</taxon>
        <taxon>Dikarya</taxon>
        <taxon>Ascomycota</taxon>
        <taxon>Pezizomycotina</taxon>
        <taxon>Leotiomycetes</taxon>
        <taxon>Helotiales</taxon>
        <taxon>Tricladiaceae</taxon>
        <taxon>Cudoniella</taxon>
    </lineage>
</organism>
<comment type="cofactor">
    <cofactor evidence="11">
        <name>Zn(2+)</name>
        <dbReference type="ChEBI" id="CHEBI:29105"/>
    </cofactor>
</comment>
<feature type="binding site" evidence="10">
    <location>
        <position position="28"/>
    </location>
    <ligand>
        <name>Ca(2+)</name>
        <dbReference type="ChEBI" id="CHEBI:29108"/>
    </ligand>
</feature>
<evidence type="ECO:0000256" key="7">
    <source>
        <dbReference type="ARBA" id="ARBA00023034"/>
    </source>
</evidence>
<feature type="binding site" evidence="11">
    <location>
        <position position="264"/>
    </location>
    <ligand>
        <name>Zn(2+)</name>
        <dbReference type="ChEBI" id="CHEBI:29105"/>
        <note>catalytic</note>
    </ligand>
</feature>
<feature type="region of interest" description="Disordered" evidence="13">
    <location>
        <begin position="648"/>
        <end position="672"/>
    </location>
</feature>
<dbReference type="Proteomes" id="UP000566819">
    <property type="component" value="Unassembled WGS sequence"/>
</dbReference>
<feature type="transmembrane region" description="Helical" evidence="14">
    <location>
        <begin position="214"/>
        <end position="234"/>
    </location>
</feature>
<evidence type="ECO:0000256" key="2">
    <source>
        <dbReference type="ARBA" id="ARBA00004555"/>
    </source>
</evidence>
<dbReference type="InterPro" id="IPR022091">
    <property type="entry name" value="TMF_TATA-bd"/>
</dbReference>
<dbReference type="Pfam" id="PF12325">
    <property type="entry name" value="TMF_TATA_bd"/>
    <property type="match status" value="1"/>
</dbReference>
<evidence type="ECO:0000256" key="3">
    <source>
        <dbReference type="ARBA" id="ARBA00009780"/>
    </source>
</evidence>
<feature type="coiled-coil region" evidence="12">
    <location>
        <begin position="1103"/>
        <end position="1182"/>
    </location>
</feature>
<evidence type="ECO:0000259" key="15">
    <source>
        <dbReference type="Pfam" id="PF12325"/>
    </source>
</evidence>
<dbReference type="InterPro" id="IPR008901">
    <property type="entry name" value="ACER"/>
</dbReference>
<evidence type="ECO:0000256" key="10">
    <source>
        <dbReference type="PIRSR" id="PIRSR608901-1"/>
    </source>
</evidence>
<feature type="binding site" evidence="10">
    <location>
        <position position="41"/>
    </location>
    <ligand>
        <name>Ca(2+)</name>
        <dbReference type="ChEBI" id="CHEBI:29108"/>
    </ligand>
</feature>
<keyword evidence="10" id="KW-0106">Calcium</keyword>
<feature type="domain" description="TATA element modulatory factor 1 TATA binding" evidence="15">
    <location>
        <begin position="1069"/>
        <end position="1182"/>
    </location>
</feature>
<feature type="binding site" evidence="10">
    <location>
        <position position="30"/>
    </location>
    <ligand>
        <name>Ca(2+)</name>
        <dbReference type="ChEBI" id="CHEBI:29108"/>
    </ligand>
</feature>
<keyword evidence="5" id="KW-0378">Hydrolase</keyword>
<evidence type="ECO:0000256" key="1">
    <source>
        <dbReference type="ARBA" id="ARBA00004141"/>
    </source>
</evidence>
<sequence length="1185" mass="132907">MGFSLPHFKYPPARPDGFWSPVTSTINWCEEDYYATIYSAEIVNTLTNLLFVALGIKGVRNCLKYEHDSVFLVAFIGYLLVGSGSFAFHSTLKYPMQLVDELSMIYTTSLMCYATFSFSQSRVTRQLLGTGLVSLAVFITLYYHYLQDPLFHQNAFALLTAIVLFRSMYVMEVNIRPSLRAKYATNPQKASHAGMSKSERLADAHRDRAILREMWLMVAIGLSIFLGGFGIWALDNKYCPTIRVWRHKIGLPWGILLEGHGWWHLMTGFGSYYYIVWAIWLRHCLNERQDERNLDRRDHPWKLETEVAAMAAPTKQTSRWGSFLQQAVAGVESRLDNILAEGDESTPAPKKPSASTPATPKPESNASRNASGSNRTNDRLQERLARAIAAKNSSQKSEKVEKADSLALSSGTPSRTGSPATVADSPRQSIDTVPTTITNDASTTQKILDEEKPIEPTVEEVPSIEVEPGTPEKQISKDSEQKGADISSTKSEVDASPRASVDSIRSGIPRASIDSIRQAGSVPRSSVDAPNGHVETGVSSKNPEETDAQLKQLQSDYETAELQRQEEVHDYIERIDALQSKLQYLAKESAEAARKASGSAPAGSLEKKLADKDEQVALLMQEGQQLSKKELAHLTTIKKLRAKIQEDTKEISEAKKQQEKAEQEAALAAENSRRAEIAEKRLSEKQRQFNQLQKDLESLKGERDVKDSTIAELRRQLNDAATQEKEAEAKAVHESLEVEKKRVAELEDDLANLKIEKSLVADRAQLQMKELREKIDKDAERARMAELEMKNEQQMLESKLEVMRARAEEVSSGTTGDAQAKLLRQIETLQSQYAVASENWQGIEASLIARATNLEKERDDATRRETDIRRKAREVTLKAKRHEDELEETRSKLPSFHQELADHRTKLDSLQRQAEDAEAALIAAKSSFENEKRGWQSELLQRIEEERVKWQEETGSSANNRPESPVTSMRRGLTTEFLGLQNLQLRRASARSVNSDGPTAERLLTRRPSAQVLNRGSGSGTPVRQDSSQSFRENLEVSDAPSIHTDNDDFFENTMSPASPHQTINDMVSVSTAGAGPSVQLVERMSSAVRRLESEKVANKEDLARVASQRDEARAEIVALMQEVQLKRDAESRVAQVEAEMKEINERYQTTLEMLGEKSELVDELKSDIDDIKAMYRELVERTVK</sequence>
<evidence type="ECO:0000256" key="6">
    <source>
        <dbReference type="ARBA" id="ARBA00022989"/>
    </source>
</evidence>
<feature type="transmembrane region" description="Helical" evidence="14">
    <location>
        <begin position="70"/>
        <end position="90"/>
    </location>
</feature>
<dbReference type="GO" id="GO:0005783">
    <property type="term" value="C:endoplasmic reticulum"/>
    <property type="evidence" value="ECO:0007669"/>
    <property type="project" value="TreeGrafter"/>
</dbReference>
<proteinExistence type="inferred from homology"/>
<evidence type="ECO:0000256" key="14">
    <source>
        <dbReference type="SAM" id="Phobius"/>
    </source>
</evidence>
<dbReference type="InterPro" id="IPR022092">
    <property type="entry name" value="TMF_DNA-bd"/>
</dbReference>
<keyword evidence="10" id="KW-0479">Metal-binding</keyword>
<dbReference type="GO" id="GO:0005794">
    <property type="term" value="C:Golgi apparatus"/>
    <property type="evidence" value="ECO:0007669"/>
    <property type="project" value="UniProtKB-SubCell"/>
</dbReference>
<evidence type="ECO:0000313" key="17">
    <source>
        <dbReference type="Proteomes" id="UP000566819"/>
    </source>
</evidence>
<dbReference type="Pfam" id="PF12329">
    <property type="entry name" value="TMF_DNA_bd"/>
    <property type="match status" value="1"/>
</dbReference>
<dbReference type="EMBL" id="JAAMPI010000212">
    <property type="protein sequence ID" value="KAF4634056.1"/>
    <property type="molecule type" value="Genomic_DNA"/>
</dbReference>
<dbReference type="GO" id="GO:0016811">
    <property type="term" value="F:hydrolase activity, acting on carbon-nitrogen (but not peptide) bonds, in linear amides"/>
    <property type="evidence" value="ECO:0007669"/>
    <property type="project" value="InterPro"/>
</dbReference>
<comment type="caution">
    <text evidence="16">The sequence shown here is derived from an EMBL/GenBank/DDBJ whole genome shotgun (WGS) entry which is preliminary data.</text>
</comment>
<evidence type="ECO:0000256" key="5">
    <source>
        <dbReference type="ARBA" id="ARBA00022801"/>
    </source>
</evidence>
<feature type="transmembrane region" description="Helical" evidence="14">
    <location>
        <begin position="102"/>
        <end position="119"/>
    </location>
</feature>
<dbReference type="Pfam" id="PF05875">
    <property type="entry name" value="Ceramidase"/>
    <property type="match status" value="1"/>
</dbReference>
<evidence type="ECO:0000256" key="8">
    <source>
        <dbReference type="ARBA" id="ARBA00023054"/>
    </source>
</evidence>
<keyword evidence="4 14" id="KW-0812">Transmembrane</keyword>
<protein>
    <recommendedName>
        <fullName evidence="15">TATA element modulatory factor 1 TATA binding domain-containing protein</fullName>
    </recommendedName>
</protein>
<feature type="compositionally biased region" description="Polar residues" evidence="13">
    <location>
        <begin position="407"/>
        <end position="419"/>
    </location>
</feature>
<feature type="region of interest" description="Disordered" evidence="13">
    <location>
        <begin position="988"/>
        <end position="1029"/>
    </location>
</feature>
<dbReference type="OrthoDB" id="74178at2759"/>
<keyword evidence="6 14" id="KW-1133">Transmembrane helix</keyword>
<dbReference type="InterPro" id="IPR052602">
    <property type="entry name" value="Growth_transcription_reg"/>
</dbReference>
<evidence type="ECO:0000256" key="9">
    <source>
        <dbReference type="ARBA" id="ARBA00023136"/>
    </source>
</evidence>
<feature type="binding site" evidence="11">
    <location>
        <position position="89"/>
    </location>
    <ligand>
        <name>Zn(2+)</name>
        <dbReference type="ChEBI" id="CHEBI:29105"/>
        <note>catalytic</note>
    </ligand>
</feature>
<accession>A0A8H4RS48</accession>
<keyword evidence="7" id="KW-0333">Golgi apparatus</keyword>
<name>A0A8H4RS48_9HELO</name>
<comment type="subcellular location">
    <subcellularLocation>
        <location evidence="2">Golgi apparatus</location>
    </subcellularLocation>
    <subcellularLocation>
        <location evidence="1">Membrane</location>
        <topology evidence="1">Multi-pass membrane protein</topology>
    </subcellularLocation>
</comment>
<feature type="compositionally biased region" description="Basic and acidic residues" evidence="13">
    <location>
        <begin position="648"/>
        <end position="663"/>
    </location>
</feature>
<feature type="compositionally biased region" description="Polar residues" evidence="13">
    <location>
        <begin position="1011"/>
        <end position="1029"/>
    </location>
</feature>
<feature type="transmembrane region" description="Helical" evidence="14">
    <location>
        <begin position="151"/>
        <end position="171"/>
    </location>
</feature>
<feature type="compositionally biased region" description="Polar residues" evidence="13">
    <location>
        <begin position="426"/>
        <end position="446"/>
    </location>
</feature>
<keyword evidence="17" id="KW-1185">Reference proteome</keyword>
<feature type="binding site" evidence="11">
    <location>
        <position position="260"/>
    </location>
    <ligand>
        <name>Zn(2+)</name>
        <dbReference type="ChEBI" id="CHEBI:29105"/>
        <note>catalytic</note>
    </ligand>
</feature>
<feature type="compositionally biased region" description="Low complexity" evidence="13">
    <location>
        <begin position="345"/>
        <end position="375"/>
    </location>
</feature>
<feature type="region of interest" description="Disordered" evidence="13">
    <location>
        <begin position="589"/>
        <end position="608"/>
    </location>
</feature>
<reference evidence="16 17" key="1">
    <citation type="submission" date="2020-03" db="EMBL/GenBank/DDBJ databases">
        <title>Draft Genome Sequence of Cudoniella acicularis.</title>
        <authorList>
            <person name="Buettner E."/>
            <person name="Kellner H."/>
        </authorList>
    </citation>
    <scope>NUCLEOTIDE SEQUENCE [LARGE SCALE GENOMIC DNA]</scope>
    <source>
        <strain evidence="16 17">DSM 108380</strain>
    </source>
</reference>